<protein>
    <submittedName>
        <fullName evidence="7">Lysine transporter LysE</fullName>
    </submittedName>
</protein>
<evidence type="ECO:0000313" key="7">
    <source>
        <dbReference type="EMBL" id="BCA91076.1"/>
    </source>
</evidence>
<feature type="transmembrane region" description="Helical" evidence="6">
    <location>
        <begin position="155"/>
        <end position="178"/>
    </location>
</feature>
<comment type="subcellular location">
    <subcellularLocation>
        <location evidence="1">Cell membrane</location>
        <topology evidence="1">Multi-pass membrane protein</topology>
    </subcellularLocation>
</comment>
<keyword evidence="4 6" id="KW-1133">Transmembrane helix</keyword>
<proteinExistence type="predicted"/>
<dbReference type="GO" id="GO:0005886">
    <property type="term" value="C:plasma membrane"/>
    <property type="evidence" value="ECO:0007669"/>
    <property type="project" value="UniProtKB-SubCell"/>
</dbReference>
<dbReference type="Pfam" id="PF01810">
    <property type="entry name" value="LysE"/>
    <property type="match status" value="1"/>
</dbReference>
<evidence type="ECO:0000256" key="3">
    <source>
        <dbReference type="ARBA" id="ARBA00022692"/>
    </source>
</evidence>
<evidence type="ECO:0000256" key="1">
    <source>
        <dbReference type="ARBA" id="ARBA00004651"/>
    </source>
</evidence>
<dbReference type="Proteomes" id="UP000503197">
    <property type="component" value="Chromosome"/>
</dbReference>
<dbReference type="PANTHER" id="PTHR30086:SF20">
    <property type="entry name" value="ARGININE EXPORTER PROTEIN ARGO-RELATED"/>
    <property type="match status" value="1"/>
</dbReference>
<sequence>MTIESALTYFLAIFVFAVTPGPGIFALLAKGMSAGTRPCIPLALGMTVSDVIYLLLAFYGLAALAENWGEAFTLLRYAGAAYLFYLGWKMWTADVTPHALDTIPLSSGAWRRDIFKSFLQGFLISASNPKVILFYIAFLPTFIDLTVLNRSDMFLVVGLTLVGLMMGLMLVASFASSARRFFQSARAQKGTNRTAGSLMVAAGAFLVAKG</sequence>
<dbReference type="RefSeq" id="WP_172416726.1">
    <property type="nucleotide sequence ID" value="NZ_AP022821.1"/>
</dbReference>
<evidence type="ECO:0000256" key="2">
    <source>
        <dbReference type="ARBA" id="ARBA00022475"/>
    </source>
</evidence>
<name>A0A6F8STQ5_9GAMM</name>
<accession>A0A6F8STQ5</accession>
<dbReference type="GO" id="GO:0015171">
    <property type="term" value="F:amino acid transmembrane transporter activity"/>
    <property type="evidence" value="ECO:0007669"/>
    <property type="project" value="TreeGrafter"/>
</dbReference>
<dbReference type="EMBL" id="AP022821">
    <property type="protein sequence ID" value="BCA91076.1"/>
    <property type="molecule type" value="Genomic_DNA"/>
</dbReference>
<dbReference type="AlphaFoldDB" id="A0A6F8STQ5"/>
<evidence type="ECO:0000313" key="8">
    <source>
        <dbReference type="Proteomes" id="UP000503197"/>
    </source>
</evidence>
<dbReference type="PIRSF" id="PIRSF006324">
    <property type="entry name" value="LeuE"/>
    <property type="match status" value="1"/>
</dbReference>
<dbReference type="InterPro" id="IPR001123">
    <property type="entry name" value="LeuE-type"/>
</dbReference>
<gene>
    <name evidence="7" type="ORF">HMSLTHF_08510</name>
</gene>
<keyword evidence="5 6" id="KW-0472">Membrane</keyword>
<evidence type="ECO:0000256" key="6">
    <source>
        <dbReference type="SAM" id="Phobius"/>
    </source>
</evidence>
<reference evidence="7 8" key="1">
    <citation type="submission" date="2020-02" db="EMBL/GenBank/DDBJ databases">
        <title>Complete Genome Sequence of Halomonas meridiana strain BAA-801, Isolated from Deep Sea Thermal Vent.</title>
        <authorList>
            <person name="Takahashi Y."/>
            <person name="Takahashi H."/>
            <person name="Galipon J."/>
            <person name="Arakawa K."/>
        </authorList>
    </citation>
    <scope>NUCLEOTIDE SEQUENCE [LARGE SCALE GENOMIC DNA]</scope>
    <source>
        <strain evidence="7 8">Slthf1</strain>
    </source>
</reference>
<organism evidence="7 8">
    <name type="scientific">Vreelandella aquamarina</name>
    <dbReference type="NCBI Taxonomy" id="77097"/>
    <lineage>
        <taxon>Bacteria</taxon>
        <taxon>Pseudomonadati</taxon>
        <taxon>Pseudomonadota</taxon>
        <taxon>Gammaproteobacteria</taxon>
        <taxon>Oceanospirillales</taxon>
        <taxon>Halomonadaceae</taxon>
        <taxon>Vreelandella</taxon>
    </lineage>
</organism>
<feature type="transmembrane region" description="Helical" evidence="6">
    <location>
        <begin position="6"/>
        <end position="28"/>
    </location>
</feature>
<evidence type="ECO:0000256" key="5">
    <source>
        <dbReference type="ARBA" id="ARBA00023136"/>
    </source>
</evidence>
<feature type="transmembrane region" description="Helical" evidence="6">
    <location>
        <begin position="121"/>
        <end position="143"/>
    </location>
</feature>
<evidence type="ECO:0000256" key="4">
    <source>
        <dbReference type="ARBA" id="ARBA00022989"/>
    </source>
</evidence>
<feature type="transmembrane region" description="Helical" evidence="6">
    <location>
        <begin position="40"/>
        <end position="65"/>
    </location>
</feature>
<dbReference type="PANTHER" id="PTHR30086">
    <property type="entry name" value="ARGININE EXPORTER PROTEIN ARGO"/>
    <property type="match status" value="1"/>
</dbReference>
<keyword evidence="3 6" id="KW-0812">Transmembrane</keyword>
<keyword evidence="2" id="KW-1003">Cell membrane</keyword>